<evidence type="ECO:0008006" key="4">
    <source>
        <dbReference type="Google" id="ProtNLM"/>
    </source>
</evidence>
<feature type="compositionally biased region" description="Basic and acidic residues" evidence="1">
    <location>
        <begin position="1"/>
        <end position="41"/>
    </location>
</feature>
<evidence type="ECO:0000313" key="3">
    <source>
        <dbReference type="Proteomes" id="UP000321484"/>
    </source>
</evidence>
<feature type="region of interest" description="Disordered" evidence="1">
    <location>
        <begin position="1"/>
        <end position="61"/>
    </location>
</feature>
<dbReference type="EMBL" id="BJYK01000001">
    <property type="protein sequence ID" value="GEN79261.1"/>
    <property type="molecule type" value="Genomic_DNA"/>
</dbReference>
<gene>
    <name evidence="2" type="ORF">AFE02nite_09950</name>
</gene>
<name>A0A511YVM9_9CELL</name>
<evidence type="ECO:0000256" key="1">
    <source>
        <dbReference type="SAM" id="MobiDB-lite"/>
    </source>
</evidence>
<comment type="caution">
    <text evidence="2">The sequence shown here is derived from an EMBL/GenBank/DDBJ whole genome shotgun (WGS) entry which is preliminary data.</text>
</comment>
<sequence length="61" mass="6608">MTGDRDRAPAASEDAKAKFREALERKKQAAHRSADARDADGSVHGPEVTGGGRRTFRRKTG</sequence>
<dbReference type="Proteomes" id="UP000321484">
    <property type="component" value="Unassembled WGS sequence"/>
</dbReference>
<organism evidence="2 3">
    <name type="scientific">Actinotalea fermentans</name>
    <dbReference type="NCBI Taxonomy" id="43671"/>
    <lineage>
        <taxon>Bacteria</taxon>
        <taxon>Bacillati</taxon>
        <taxon>Actinomycetota</taxon>
        <taxon>Actinomycetes</taxon>
        <taxon>Micrococcales</taxon>
        <taxon>Cellulomonadaceae</taxon>
        <taxon>Actinotalea</taxon>
    </lineage>
</organism>
<accession>A0A511YVM9</accession>
<reference evidence="2 3" key="1">
    <citation type="submission" date="2019-07" db="EMBL/GenBank/DDBJ databases">
        <title>Whole genome shotgun sequence of Actinotalea fermentans NBRC 105374.</title>
        <authorList>
            <person name="Hosoyama A."/>
            <person name="Uohara A."/>
            <person name="Ohji S."/>
            <person name="Ichikawa N."/>
        </authorList>
    </citation>
    <scope>NUCLEOTIDE SEQUENCE [LARGE SCALE GENOMIC DNA]</scope>
    <source>
        <strain evidence="2 3">NBRC 105374</strain>
    </source>
</reference>
<proteinExistence type="predicted"/>
<keyword evidence="3" id="KW-1185">Reference proteome</keyword>
<evidence type="ECO:0000313" key="2">
    <source>
        <dbReference type="EMBL" id="GEN79261.1"/>
    </source>
</evidence>
<dbReference type="RefSeq" id="WP_034244175.1">
    <property type="nucleotide sequence ID" value="NZ_BJYK01000001.1"/>
</dbReference>
<protein>
    <recommendedName>
        <fullName evidence="4">DUF5302 domain-containing protein</fullName>
    </recommendedName>
</protein>
<dbReference type="Pfam" id="PF17227">
    <property type="entry name" value="DUF5302"/>
    <property type="match status" value="1"/>
</dbReference>
<dbReference type="InterPro" id="IPR035172">
    <property type="entry name" value="DUF5302"/>
</dbReference>
<dbReference type="AlphaFoldDB" id="A0A511YVM9"/>